<dbReference type="InterPro" id="IPR032869">
    <property type="entry name" value="WHH_dom_containing"/>
</dbReference>
<accession>A0A3A3G9K0</accession>
<organism evidence="1 2">
    <name type="scientific">Paenibacillus thiaminolyticus</name>
    <name type="common">Bacillus thiaminolyticus</name>
    <dbReference type="NCBI Taxonomy" id="49283"/>
    <lineage>
        <taxon>Bacteria</taxon>
        <taxon>Bacillati</taxon>
        <taxon>Bacillota</taxon>
        <taxon>Bacilli</taxon>
        <taxon>Bacillales</taxon>
        <taxon>Paenibacillaceae</taxon>
        <taxon>Paenibacillus</taxon>
    </lineage>
</organism>
<dbReference type="Proteomes" id="UP000266177">
    <property type="component" value="Unassembled WGS sequence"/>
</dbReference>
<dbReference type="EMBL" id="QYZD01000083">
    <property type="protein sequence ID" value="RJG15185.1"/>
    <property type="molecule type" value="Genomic_DNA"/>
</dbReference>
<keyword evidence="1" id="KW-0255">Endonuclease</keyword>
<dbReference type="AlphaFoldDB" id="A0A3A3G9K0"/>
<comment type="caution">
    <text evidence="1">The sequence shown here is derived from an EMBL/GenBank/DDBJ whole genome shotgun (WGS) entry which is preliminary data.</text>
</comment>
<dbReference type="Pfam" id="PF14414">
    <property type="entry name" value="WHH"/>
    <property type="match status" value="1"/>
</dbReference>
<reference evidence="1 2" key="1">
    <citation type="submission" date="2018-09" db="EMBL/GenBank/DDBJ databases">
        <title>Paenibacillus SK2017-BO5.</title>
        <authorList>
            <person name="Piskunova J.V."/>
            <person name="Dubiley S.A."/>
            <person name="Severinov K.V."/>
        </authorList>
    </citation>
    <scope>NUCLEOTIDE SEQUENCE [LARGE SCALE GENOMIC DNA]</scope>
    <source>
        <strain evidence="1 2">BO5</strain>
    </source>
</reference>
<name>A0A3A3G9K0_PANTH</name>
<keyword evidence="1" id="KW-0378">Hydrolase</keyword>
<dbReference type="OrthoDB" id="2186822at2"/>
<gene>
    <name evidence="1" type="ORF">DQX05_29900</name>
</gene>
<dbReference type="GO" id="GO:0004519">
    <property type="term" value="F:endonuclease activity"/>
    <property type="evidence" value="ECO:0007669"/>
    <property type="project" value="UniProtKB-KW"/>
</dbReference>
<evidence type="ECO:0000313" key="1">
    <source>
        <dbReference type="EMBL" id="RJG15185.1"/>
    </source>
</evidence>
<protein>
    <submittedName>
        <fullName evidence="1">HNH endonuclease</fullName>
    </submittedName>
</protein>
<keyword evidence="1" id="KW-0540">Nuclease</keyword>
<proteinExistence type="predicted"/>
<sequence>MKSSSGGSGGGKGNANGIRAPHLKNIDDFLSGNKSFDKVVDDYAKHYVEVINTKGWSWEKSIYGGDSLTGKQRKLIKSKAEELNLIPKIEVKKVDGMRYGFADFESTGVVVHTDYLPKDLWKKGDTEQFDWLNNKLPEDIRKLIENGSYTWHHTEVPGKMQLVPYGIHNITTHNGGRSTGMWADAAR</sequence>
<evidence type="ECO:0000313" key="2">
    <source>
        <dbReference type="Proteomes" id="UP000266177"/>
    </source>
</evidence>
<dbReference type="RefSeq" id="WP_119796871.1">
    <property type="nucleotide sequence ID" value="NZ_QYZD01000083.1"/>
</dbReference>